<dbReference type="InterPro" id="IPR015943">
    <property type="entry name" value="WD40/YVTN_repeat-like_dom_sf"/>
</dbReference>
<dbReference type="Gene3D" id="2.60.40.10">
    <property type="entry name" value="Immunoglobulins"/>
    <property type="match status" value="1"/>
</dbReference>
<protein>
    <recommendedName>
        <fullName evidence="1">Fibronectin type-III domain-containing protein</fullName>
    </recommendedName>
</protein>
<dbReference type="InterPro" id="IPR036116">
    <property type="entry name" value="FN3_sf"/>
</dbReference>
<evidence type="ECO:0000313" key="2">
    <source>
        <dbReference type="EMBL" id="OIR00942.1"/>
    </source>
</evidence>
<dbReference type="PROSITE" id="PS50853">
    <property type="entry name" value="FN3"/>
    <property type="match status" value="1"/>
</dbReference>
<dbReference type="SMART" id="SM00060">
    <property type="entry name" value="FN3"/>
    <property type="match status" value="1"/>
</dbReference>
<dbReference type="InterPro" id="IPR003961">
    <property type="entry name" value="FN3_dom"/>
</dbReference>
<evidence type="ECO:0000259" key="1">
    <source>
        <dbReference type="PROSITE" id="PS50853"/>
    </source>
</evidence>
<dbReference type="EMBL" id="MLJW01000090">
    <property type="protein sequence ID" value="OIR00942.1"/>
    <property type="molecule type" value="Genomic_DNA"/>
</dbReference>
<dbReference type="InterPro" id="IPR013783">
    <property type="entry name" value="Ig-like_fold"/>
</dbReference>
<dbReference type="CDD" id="cd00063">
    <property type="entry name" value="FN3"/>
    <property type="match status" value="1"/>
</dbReference>
<organism evidence="2">
    <name type="scientific">mine drainage metagenome</name>
    <dbReference type="NCBI Taxonomy" id="410659"/>
    <lineage>
        <taxon>unclassified sequences</taxon>
        <taxon>metagenomes</taxon>
        <taxon>ecological metagenomes</taxon>
    </lineage>
</organism>
<comment type="caution">
    <text evidence="2">The sequence shown here is derived from an EMBL/GenBank/DDBJ whole genome shotgun (WGS) entry which is preliminary data.</text>
</comment>
<dbReference type="AlphaFoldDB" id="A0A1J5SLJ8"/>
<dbReference type="Gene3D" id="2.130.10.10">
    <property type="entry name" value="YVTN repeat-like/Quinoprotein amine dehydrogenase"/>
    <property type="match status" value="1"/>
</dbReference>
<sequence length="449" mass="44942">MKRFSTGVLAIAAALLLASCNVTNLGSSADAPTDVVVKAGDGSATLTWTMQPGVQYWVFRAAAPGVTTANWTTLPEARAIINSTSPQLVTGLVNGETYSFTINARVDNGPGGAGSPALAATPRLAGNAWSVGTPLGSSQLNAITYGTETDTTTGNIVPHYVAVGAGGAMYSSLDGLTWTAINYAVGTNLNAATFSGTVFLAAGDGGSMLYSTDTVNWTTRSSGTSNNIYSLTTNGSTVFVAVGANGTIITSGDGVTWTARNSGTSQDLSAVSYCNGYFIAVGKQGTLLVSSDAVTWTAVASHTTADLSGVVYGLVPGSGSTAGTRLPMYVAVGAAGTLITSTDAATWTPGTPITTGNLAAVSFNTQFVAVGSGGGIFTSTNGTSWQQQVSGTSSNLTAIAHNFVTWGVALTGLSPNLVSVSIPIANPTTPGSPNGYIAVGAAGSNLSAF</sequence>
<reference evidence="2" key="1">
    <citation type="submission" date="2016-10" db="EMBL/GenBank/DDBJ databases">
        <title>Sequence of Gallionella enrichment culture.</title>
        <authorList>
            <person name="Poehlein A."/>
            <person name="Muehling M."/>
            <person name="Daniel R."/>
        </authorList>
    </citation>
    <scope>NUCLEOTIDE SEQUENCE</scope>
</reference>
<feature type="domain" description="Fibronectin type-III" evidence="1">
    <location>
        <begin position="31"/>
        <end position="124"/>
    </location>
</feature>
<proteinExistence type="predicted"/>
<dbReference type="PROSITE" id="PS51257">
    <property type="entry name" value="PROKAR_LIPOPROTEIN"/>
    <property type="match status" value="1"/>
</dbReference>
<dbReference type="SUPFAM" id="SSF49265">
    <property type="entry name" value="Fibronectin type III"/>
    <property type="match status" value="1"/>
</dbReference>
<gene>
    <name evidence="2" type="ORF">GALL_170830</name>
</gene>
<name>A0A1J5SLJ8_9ZZZZ</name>
<dbReference type="SUPFAM" id="SSF110296">
    <property type="entry name" value="Oligoxyloglucan reducing end-specific cellobiohydrolase"/>
    <property type="match status" value="2"/>
</dbReference>
<accession>A0A1J5SLJ8</accession>